<keyword evidence="2" id="KW-1133">Transmembrane helix</keyword>
<dbReference type="AlphaFoldDB" id="A0AAJ1HR25"/>
<proteinExistence type="predicted"/>
<accession>A0AAJ1HR25</accession>
<protein>
    <submittedName>
        <fullName evidence="3">Uncharacterized protein</fullName>
    </submittedName>
</protein>
<organism evidence="3 4">
    <name type="scientific">Limosilactobacillus mucosae</name>
    <name type="common">Lactobacillus mucosae</name>
    <dbReference type="NCBI Taxonomy" id="97478"/>
    <lineage>
        <taxon>Bacteria</taxon>
        <taxon>Bacillati</taxon>
        <taxon>Bacillota</taxon>
        <taxon>Bacilli</taxon>
        <taxon>Lactobacillales</taxon>
        <taxon>Lactobacillaceae</taxon>
        <taxon>Limosilactobacillus</taxon>
    </lineage>
</organism>
<keyword evidence="2" id="KW-0472">Membrane</keyword>
<keyword evidence="2" id="KW-0812">Transmembrane</keyword>
<evidence type="ECO:0000313" key="4">
    <source>
        <dbReference type="Proteomes" id="UP001220670"/>
    </source>
</evidence>
<feature type="transmembrane region" description="Helical" evidence="2">
    <location>
        <begin position="12"/>
        <end position="45"/>
    </location>
</feature>
<evidence type="ECO:0000256" key="2">
    <source>
        <dbReference type="SAM" id="Phobius"/>
    </source>
</evidence>
<gene>
    <name evidence="3" type="ORF">PO250_02085</name>
</gene>
<evidence type="ECO:0000313" key="3">
    <source>
        <dbReference type="EMBL" id="MDC2829126.1"/>
    </source>
</evidence>
<dbReference type="Proteomes" id="UP001220670">
    <property type="component" value="Unassembled WGS sequence"/>
</dbReference>
<feature type="region of interest" description="Disordered" evidence="1">
    <location>
        <begin position="55"/>
        <end position="79"/>
    </location>
</feature>
<dbReference type="EMBL" id="JAQONE010000006">
    <property type="protein sequence ID" value="MDC2829126.1"/>
    <property type="molecule type" value="Genomic_DNA"/>
</dbReference>
<dbReference type="RefSeq" id="WP_272225786.1">
    <property type="nucleotide sequence ID" value="NZ_JAQONE010000006.1"/>
</dbReference>
<feature type="compositionally biased region" description="Basic and acidic residues" evidence="1">
    <location>
        <begin position="66"/>
        <end position="79"/>
    </location>
</feature>
<evidence type="ECO:0000256" key="1">
    <source>
        <dbReference type="SAM" id="MobiDB-lite"/>
    </source>
</evidence>
<reference evidence="3" key="1">
    <citation type="submission" date="2023-01" db="EMBL/GenBank/DDBJ databases">
        <title>Genome analysis of 13 Lactobacillus isolated from gut of wild boar.</title>
        <authorList>
            <person name="Papp P."/>
            <person name="Libisch B."/>
            <person name="Nagy T."/>
            <person name="Olasz F."/>
        </authorList>
    </citation>
    <scope>NUCLEOTIDE SEQUENCE</scope>
    <source>
        <strain evidence="3">F146</strain>
    </source>
</reference>
<sequence>MESMVKRQTAFYISIIQYVFGSLFGNSIIIAFLSGLVTIALLGMFSTDVKFNNSDEEVTNGSSSSDDVKTREQLKDRQK</sequence>
<comment type="caution">
    <text evidence="3">The sequence shown here is derived from an EMBL/GenBank/DDBJ whole genome shotgun (WGS) entry which is preliminary data.</text>
</comment>
<name>A0AAJ1HR25_LIMMU</name>